<evidence type="ECO:0000313" key="1">
    <source>
        <dbReference type="EMBL" id="CAH1992644.1"/>
    </source>
</evidence>
<dbReference type="OrthoDB" id="6784066at2759"/>
<protein>
    <submittedName>
        <fullName evidence="1">Uncharacterized protein</fullName>
    </submittedName>
</protein>
<reference evidence="1" key="1">
    <citation type="submission" date="2022-03" db="EMBL/GenBank/DDBJ databases">
        <authorList>
            <person name="Sayadi A."/>
        </authorList>
    </citation>
    <scope>NUCLEOTIDE SEQUENCE</scope>
</reference>
<organism evidence="1 2">
    <name type="scientific">Acanthoscelides obtectus</name>
    <name type="common">Bean weevil</name>
    <name type="synonym">Bruchus obtectus</name>
    <dbReference type="NCBI Taxonomy" id="200917"/>
    <lineage>
        <taxon>Eukaryota</taxon>
        <taxon>Metazoa</taxon>
        <taxon>Ecdysozoa</taxon>
        <taxon>Arthropoda</taxon>
        <taxon>Hexapoda</taxon>
        <taxon>Insecta</taxon>
        <taxon>Pterygota</taxon>
        <taxon>Neoptera</taxon>
        <taxon>Endopterygota</taxon>
        <taxon>Coleoptera</taxon>
        <taxon>Polyphaga</taxon>
        <taxon>Cucujiformia</taxon>
        <taxon>Chrysomeloidea</taxon>
        <taxon>Chrysomelidae</taxon>
        <taxon>Bruchinae</taxon>
        <taxon>Bruchini</taxon>
        <taxon>Acanthoscelides</taxon>
    </lineage>
</organism>
<proteinExistence type="predicted"/>
<sequence length="88" mass="10234">MHKQNIVHLPKRSLYELPLNQYQTVLSLRILQGRFGQVPLVELQNFVVFLPGRATEQLRIQGARPALSETINFTILSLRIYTNKYDKP</sequence>
<accession>A0A9P0L9V2</accession>
<name>A0A9P0L9V2_ACAOB</name>
<dbReference type="Proteomes" id="UP001152888">
    <property type="component" value="Unassembled WGS sequence"/>
</dbReference>
<keyword evidence="2" id="KW-1185">Reference proteome</keyword>
<evidence type="ECO:0000313" key="2">
    <source>
        <dbReference type="Proteomes" id="UP001152888"/>
    </source>
</evidence>
<dbReference type="EMBL" id="CAKOFQ010007152">
    <property type="protein sequence ID" value="CAH1992644.1"/>
    <property type="molecule type" value="Genomic_DNA"/>
</dbReference>
<dbReference type="AlphaFoldDB" id="A0A9P0L9V2"/>
<comment type="caution">
    <text evidence="1">The sequence shown here is derived from an EMBL/GenBank/DDBJ whole genome shotgun (WGS) entry which is preliminary data.</text>
</comment>
<gene>
    <name evidence="1" type="ORF">ACAOBT_LOCUS21005</name>
</gene>